<sequence>MSNTLGHNLLQQSLLRSPVLEPQRKLTLFRAACGNQSSVHTRNSPLSRKFRGNNLNLRKSKLAMGTRHPVTFIPRAVLTTGPSSAQLAGKFNLEGNIELQVGFSTPGPGAATQVDIQVTYGSDSLLLHWGLIRDRKEKWVLPSRRPDGTKVYKNKALRTPFVKSGSNSFLKIEIDDPEIQAIEFLILDEAQNKWFKDNGQNFHVEICKEHKLIPDVSVPEDLVQIQSYLRWERKGEDEWYVDCGSEWMLESPELIVEYEAARTELMDEIARGASIQDLRAKLMKNDSSVVREPSISETKRVPDDLVQIQAFIRWEKAGKPNYSPNEQLIEFEEARKELQIELEKGASLDEIRKKITKGEIQTKVTKQLRQRKNFSAEKSQRKKRDLIQLITKYAAESVEEHDSIKPKALTVVEEFAKMKEEQDGGHVLNKKIYKLADKKLLVLVTKTEGKTKVHLATDFKDPVTLHWALSKQRAGEWLEPPPTALPTGSISLDKAIETQLTNSSSANLPYEVQSLDIEIEDDSFTGMPFVLVSGGNWIKNNGSDFFIEFSVKSKPVQKDSGDGKGTAKALLDKIVDMESEAQKSFMHRLVISEEFPFMSSFQLSSYAIAFIAGSKVFL</sequence>
<evidence type="ECO:0000259" key="3">
    <source>
        <dbReference type="Pfam" id="PF23166"/>
    </source>
</evidence>
<dbReference type="PANTHER" id="PTHR46999">
    <property type="entry name" value="ALPHA-GLUCAN WATER DIKINASE 1, CHLOROPLASTIC-RELATED"/>
    <property type="match status" value="1"/>
</dbReference>
<feature type="domain" description="DUF7067" evidence="4">
    <location>
        <begin position="220"/>
        <end position="284"/>
    </location>
</feature>
<evidence type="ECO:0000313" key="5">
    <source>
        <dbReference type="EMBL" id="SPD26546.1"/>
    </source>
</evidence>
<dbReference type="InterPro" id="IPR055495">
    <property type="entry name" value="CWD_DUF7067"/>
</dbReference>
<keyword evidence="1" id="KW-0479">Metal-binding</keyword>
<proteinExistence type="predicted"/>
<dbReference type="GO" id="GO:0046872">
    <property type="term" value="F:metal ion binding"/>
    <property type="evidence" value="ECO:0007669"/>
    <property type="project" value="UniProtKB-KW"/>
</dbReference>
<dbReference type="Pfam" id="PF23166">
    <property type="entry name" value="Ig_N_CWD1"/>
    <property type="match status" value="2"/>
</dbReference>
<dbReference type="PANTHER" id="PTHR46999:SF1">
    <property type="entry name" value="ALPHA-GLUCAN WATER DIKINASE 1, CHLOROPLASTIC"/>
    <property type="match status" value="1"/>
</dbReference>
<evidence type="ECO:0000256" key="2">
    <source>
        <dbReference type="ARBA" id="ARBA00023277"/>
    </source>
</evidence>
<organism evidence="5">
    <name type="scientific">Fagus sylvatica</name>
    <name type="common">Beechnut</name>
    <dbReference type="NCBI Taxonomy" id="28930"/>
    <lineage>
        <taxon>Eukaryota</taxon>
        <taxon>Viridiplantae</taxon>
        <taxon>Streptophyta</taxon>
        <taxon>Embryophyta</taxon>
        <taxon>Tracheophyta</taxon>
        <taxon>Spermatophyta</taxon>
        <taxon>Magnoliopsida</taxon>
        <taxon>eudicotyledons</taxon>
        <taxon>Gunneridae</taxon>
        <taxon>Pentapetalae</taxon>
        <taxon>rosids</taxon>
        <taxon>fabids</taxon>
        <taxon>Fagales</taxon>
        <taxon>Fagaceae</taxon>
        <taxon>Fagus</taxon>
    </lineage>
</organism>
<accession>A0A2N9ILR4</accession>
<dbReference type="InterPro" id="IPR056301">
    <property type="entry name" value="GWD-like_N_Ig"/>
</dbReference>
<name>A0A2N9ILR4_FAGSY</name>
<keyword evidence="2" id="KW-0119">Carbohydrate metabolism</keyword>
<reference evidence="5" key="1">
    <citation type="submission" date="2018-02" db="EMBL/GenBank/DDBJ databases">
        <authorList>
            <person name="Cohen D.B."/>
            <person name="Kent A.D."/>
        </authorList>
    </citation>
    <scope>NUCLEOTIDE SEQUENCE</scope>
</reference>
<gene>
    <name evidence="5" type="ORF">FSB_LOCUS54428</name>
</gene>
<evidence type="ECO:0000256" key="1">
    <source>
        <dbReference type="ARBA" id="ARBA00022723"/>
    </source>
</evidence>
<evidence type="ECO:0000259" key="4">
    <source>
        <dbReference type="Pfam" id="PF23229"/>
    </source>
</evidence>
<protein>
    <submittedName>
        <fullName evidence="5">Uncharacterized protein</fullName>
    </submittedName>
</protein>
<dbReference type="EMBL" id="OIVN01006159">
    <property type="protein sequence ID" value="SPD26546.1"/>
    <property type="molecule type" value="Genomic_DNA"/>
</dbReference>
<feature type="domain" description="Alpha-glucan water dikinase-like N-terminal Ig-like" evidence="3">
    <location>
        <begin position="429"/>
        <end position="549"/>
    </location>
</feature>
<dbReference type="Pfam" id="PF23229">
    <property type="entry name" value="DUF7067"/>
    <property type="match status" value="2"/>
</dbReference>
<feature type="domain" description="DUF7067" evidence="4">
    <location>
        <begin position="303"/>
        <end position="358"/>
    </location>
</feature>
<dbReference type="AlphaFoldDB" id="A0A2N9ILR4"/>
<feature type="domain" description="Alpha-glucan water dikinase-like N-terminal Ig-like" evidence="3">
    <location>
        <begin position="88"/>
        <end position="206"/>
    </location>
</feature>